<dbReference type="STRING" id="80876.SAMN05421779_102767"/>
<gene>
    <name evidence="1" type="ORF">SAMN05421779_102767</name>
</gene>
<proteinExistence type="predicted"/>
<accession>A0A1N7KGI1</accession>
<dbReference type="Proteomes" id="UP000185678">
    <property type="component" value="Unassembled WGS sequence"/>
</dbReference>
<organism evidence="1 2">
    <name type="scientific">Insolitispirillum peregrinum</name>
    <dbReference type="NCBI Taxonomy" id="80876"/>
    <lineage>
        <taxon>Bacteria</taxon>
        <taxon>Pseudomonadati</taxon>
        <taxon>Pseudomonadota</taxon>
        <taxon>Alphaproteobacteria</taxon>
        <taxon>Rhodospirillales</taxon>
        <taxon>Novispirillaceae</taxon>
        <taxon>Insolitispirillum</taxon>
    </lineage>
</organism>
<name>A0A1N7KGI1_9PROT</name>
<evidence type="ECO:0000313" key="2">
    <source>
        <dbReference type="Proteomes" id="UP000185678"/>
    </source>
</evidence>
<sequence>MQNRDALSLARETRRHAEAFHDVVRRFEHEMPDHLDRFHQSLAALKATRATYLKSLQ</sequence>
<evidence type="ECO:0000313" key="1">
    <source>
        <dbReference type="EMBL" id="SIS60685.1"/>
    </source>
</evidence>
<dbReference type="EMBL" id="FTOA01000002">
    <property type="protein sequence ID" value="SIS60685.1"/>
    <property type="molecule type" value="Genomic_DNA"/>
</dbReference>
<protein>
    <submittedName>
        <fullName evidence="1">Uncharacterized protein</fullName>
    </submittedName>
</protein>
<reference evidence="1 2" key="1">
    <citation type="submission" date="2017-01" db="EMBL/GenBank/DDBJ databases">
        <authorList>
            <person name="Mah S.A."/>
            <person name="Swanson W.J."/>
            <person name="Moy G.W."/>
            <person name="Vacquier V.D."/>
        </authorList>
    </citation>
    <scope>NUCLEOTIDE SEQUENCE [LARGE SCALE GENOMIC DNA]</scope>
    <source>
        <strain evidence="1 2">DSM 11589</strain>
    </source>
</reference>
<dbReference type="AlphaFoldDB" id="A0A1N7KGI1"/>
<keyword evidence="2" id="KW-1185">Reference proteome</keyword>
<dbReference type="RefSeq" id="WP_175617014.1">
    <property type="nucleotide sequence ID" value="NZ_FTOA01000002.1"/>
</dbReference>